<evidence type="ECO:0000313" key="2">
    <source>
        <dbReference type="EMBL" id="SZF03637.1"/>
    </source>
</evidence>
<reference evidence="2 3" key="1">
    <citation type="submission" date="2017-11" db="EMBL/GenBank/DDBJ databases">
        <authorList>
            <person name="Kracher B."/>
        </authorList>
    </citation>
    <scope>NUCLEOTIDE SEQUENCE [LARGE SCALE GENOMIC DNA]</scope>
    <source>
        <strain evidence="2 3">RACE1</strain>
    </source>
</reference>
<accession>A0A383UUN4</accession>
<feature type="signal peptide" evidence="1">
    <location>
        <begin position="1"/>
        <end position="21"/>
    </location>
</feature>
<gene>
    <name evidence="2" type="ORF">BLGHR1_14431</name>
</gene>
<evidence type="ECO:0000313" key="3">
    <source>
        <dbReference type="Proteomes" id="UP000275772"/>
    </source>
</evidence>
<dbReference type="AlphaFoldDB" id="A0A383UUN4"/>
<dbReference type="Proteomes" id="UP000275772">
    <property type="component" value="Unassembled WGS sequence"/>
</dbReference>
<dbReference type="VEuPathDB" id="FungiDB:BLGHR1_14431"/>
<evidence type="ECO:0000256" key="1">
    <source>
        <dbReference type="SAM" id="SignalP"/>
    </source>
</evidence>
<dbReference type="EMBL" id="UNSH01000054">
    <property type="protein sequence ID" value="SZF03637.1"/>
    <property type="molecule type" value="Genomic_DNA"/>
</dbReference>
<organism evidence="2 3">
    <name type="scientific">Blumeria hordei</name>
    <name type="common">Barley powdery mildew</name>
    <name type="synonym">Blumeria graminis f. sp. hordei</name>
    <dbReference type="NCBI Taxonomy" id="2867405"/>
    <lineage>
        <taxon>Eukaryota</taxon>
        <taxon>Fungi</taxon>
        <taxon>Dikarya</taxon>
        <taxon>Ascomycota</taxon>
        <taxon>Pezizomycotina</taxon>
        <taxon>Leotiomycetes</taxon>
        <taxon>Erysiphales</taxon>
        <taxon>Erysiphaceae</taxon>
        <taxon>Blumeria</taxon>
    </lineage>
</organism>
<name>A0A383UUN4_BLUHO</name>
<keyword evidence="1" id="KW-0732">Signal</keyword>
<sequence length="118" mass="13031">MRPFQLLSALAIFINLEAVEAAAYWDCDGTEIPERNVRAAVVLAFNYRKESFHGYPATFIIGSTFSGVGEVRQFPVEDSDANWQGGAVKYYILTNKRGSYLEVFSSVGSGNECTFVEG</sequence>
<protein>
    <submittedName>
        <fullName evidence="2">Uncharacterized protein</fullName>
    </submittedName>
</protein>
<feature type="chain" id="PRO_5016739979" evidence="1">
    <location>
        <begin position="22"/>
        <end position="118"/>
    </location>
</feature>
<proteinExistence type="predicted"/>